<feature type="transmembrane region" description="Helical" evidence="1">
    <location>
        <begin position="70"/>
        <end position="93"/>
    </location>
</feature>
<evidence type="ECO:0000313" key="5">
    <source>
        <dbReference type="Proteomes" id="UP001155483"/>
    </source>
</evidence>
<dbReference type="EMBL" id="JAOTIF010000014">
    <property type="protein sequence ID" value="MCU7550680.1"/>
    <property type="molecule type" value="Genomic_DNA"/>
</dbReference>
<evidence type="ECO:0000259" key="3">
    <source>
        <dbReference type="Pfam" id="PF16344"/>
    </source>
</evidence>
<dbReference type="Gene3D" id="2.60.120.1440">
    <property type="match status" value="1"/>
</dbReference>
<dbReference type="PANTHER" id="PTHR30273">
    <property type="entry name" value="PERIPLASMIC SIGNAL SENSOR AND SIGMA FACTOR ACTIVATOR FECR-RELATED"/>
    <property type="match status" value="1"/>
</dbReference>
<dbReference type="Pfam" id="PF04773">
    <property type="entry name" value="FecR"/>
    <property type="match status" value="1"/>
</dbReference>
<keyword evidence="1" id="KW-0472">Membrane</keyword>
<dbReference type="PANTHER" id="PTHR30273:SF2">
    <property type="entry name" value="PROTEIN FECR"/>
    <property type="match status" value="1"/>
</dbReference>
<feature type="domain" description="Protein FecR C-terminal" evidence="3">
    <location>
        <begin position="243"/>
        <end position="311"/>
    </location>
</feature>
<comment type="caution">
    <text evidence="4">The sequence shown here is derived from an EMBL/GenBank/DDBJ whole genome shotgun (WGS) entry which is preliminary data.</text>
</comment>
<dbReference type="AlphaFoldDB" id="A0A9X2XX43"/>
<dbReference type="Pfam" id="PF16344">
    <property type="entry name" value="FecR_C"/>
    <property type="match status" value="1"/>
</dbReference>
<evidence type="ECO:0000313" key="4">
    <source>
        <dbReference type="EMBL" id="MCU7550680.1"/>
    </source>
</evidence>
<reference evidence="4" key="2">
    <citation type="submission" date="2023-04" db="EMBL/GenBank/DDBJ databases">
        <title>Paracnuella aquatica gen. nov., sp. nov., a member of the family Chitinophagaceae isolated from a hot spring.</title>
        <authorList>
            <person name="Wang C."/>
        </authorList>
    </citation>
    <scope>NUCLEOTIDE SEQUENCE</scope>
    <source>
        <strain evidence="4">LB-8</strain>
    </source>
</reference>
<evidence type="ECO:0000259" key="2">
    <source>
        <dbReference type="Pfam" id="PF04773"/>
    </source>
</evidence>
<evidence type="ECO:0000256" key="1">
    <source>
        <dbReference type="SAM" id="Phobius"/>
    </source>
</evidence>
<reference evidence="4" key="1">
    <citation type="submission" date="2022-09" db="EMBL/GenBank/DDBJ databases">
        <authorList>
            <person name="Yuan C."/>
            <person name="Ke Z."/>
        </authorList>
    </citation>
    <scope>NUCLEOTIDE SEQUENCE</scope>
    <source>
        <strain evidence="4">LB-8</strain>
    </source>
</reference>
<dbReference type="InterPro" id="IPR032508">
    <property type="entry name" value="FecR_C"/>
</dbReference>
<dbReference type="GO" id="GO:0016989">
    <property type="term" value="F:sigma factor antagonist activity"/>
    <property type="evidence" value="ECO:0007669"/>
    <property type="project" value="TreeGrafter"/>
</dbReference>
<accession>A0A9X2XX43</accession>
<keyword evidence="5" id="KW-1185">Reference proteome</keyword>
<dbReference type="InterPro" id="IPR006860">
    <property type="entry name" value="FecR"/>
</dbReference>
<feature type="domain" description="FecR protein" evidence="2">
    <location>
        <begin position="109"/>
        <end position="199"/>
    </location>
</feature>
<dbReference type="RefSeq" id="WP_279298119.1">
    <property type="nucleotide sequence ID" value="NZ_JAOTIF010000014.1"/>
</dbReference>
<gene>
    <name evidence="4" type="ORF">OCK74_16290</name>
</gene>
<keyword evidence="1" id="KW-0812">Transmembrane</keyword>
<dbReference type="InterPro" id="IPR012373">
    <property type="entry name" value="Ferrdict_sens_TM"/>
</dbReference>
<dbReference type="Gene3D" id="3.55.50.30">
    <property type="match status" value="1"/>
</dbReference>
<name>A0A9X2XX43_9BACT</name>
<keyword evidence="1" id="KW-1133">Transmembrane helix</keyword>
<dbReference type="PIRSF" id="PIRSF018266">
    <property type="entry name" value="FecR"/>
    <property type="match status" value="1"/>
</dbReference>
<dbReference type="Proteomes" id="UP001155483">
    <property type="component" value="Unassembled WGS sequence"/>
</dbReference>
<protein>
    <submittedName>
        <fullName evidence="4">FecR domain-containing protein</fullName>
    </submittedName>
</protein>
<proteinExistence type="predicted"/>
<sequence>MTEQYIEELIQKYADGTATEEEILKLMKWYHAAPIGDVLWHTTDPGEQQHVYNRMLRRLKKAISPGRAKVLNLSWAKVAAILVVFIGAAMMVLRFTNSFSSSYITVTNPPGKIKMVRLPDSSSVWLNASSTLSYVPSFKNKRALKLDGEAYFEVTHDPEHPFKVDAGGVQTTVLGTSFNIKAYAASNTTDISVVTGKVKVTNKAKDLAVLTPSMLLEYNRKDQTVHTRTINTNSVISWQKGILQFEGQTLAEIASTLERWYGVTIIFASPGMRNCRYYMGLENTISLDKLLATMSELTEMQYAFSSDRKTITLSGKECQ</sequence>
<organism evidence="4 5">
    <name type="scientific">Paraflavisolibacter caeni</name>
    <dbReference type="NCBI Taxonomy" id="2982496"/>
    <lineage>
        <taxon>Bacteria</taxon>
        <taxon>Pseudomonadati</taxon>
        <taxon>Bacteroidota</taxon>
        <taxon>Chitinophagia</taxon>
        <taxon>Chitinophagales</taxon>
        <taxon>Chitinophagaceae</taxon>
        <taxon>Paraflavisolibacter</taxon>
    </lineage>
</organism>